<sequence length="92" mass="10108">MSKGDNLSEELQILKDKAKKITGKAREEYLEHVSDLKEKLKQVTGETSEKAKQIIDQTGTYIKENPQKATLIGLGVGVGIGVIIGMLIGRRK</sequence>
<dbReference type="OrthoDB" id="345423at2"/>
<evidence type="ECO:0000256" key="1">
    <source>
        <dbReference type="SAM" id="Phobius"/>
    </source>
</evidence>
<dbReference type="AlphaFoldDB" id="A0A2M9XAP0"/>
<dbReference type="InterPro" id="IPR010279">
    <property type="entry name" value="YqjD/ElaB"/>
</dbReference>
<proteinExistence type="predicted"/>
<evidence type="ECO:0000313" key="2">
    <source>
        <dbReference type="EMBL" id="PJZ24679.1"/>
    </source>
</evidence>
<organism evidence="2 3">
    <name type="scientific">Leptospira hartskeerlii</name>
    <dbReference type="NCBI Taxonomy" id="2023177"/>
    <lineage>
        <taxon>Bacteria</taxon>
        <taxon>Pseudomonadati</taxon>
        <taxon>Spirochaetota</taxon>
        <taxon>Spirochaetia</taxon>
        <taxon>Leptospirales</taxon>
        <taxon>Leptospiraceae</taxon>
        <taxon>Leptospira</taxon>
    </lineage>
</organism>
<dbReference type="PANTHER" id="PTHR35893:SF3">
    <property type="entry name" value="INNER MEMBRANE PROTEIN"/>
    <property type="match status" value="1"/>
</dbReference>
<evidence type="ECO:0000313" key="3">
    <source>
        <dbReference type="Proteomes" id="UP000232196"/>
    </source>
</evidence>
<dbReference type="GO" id="GO:0043022">
    <property type="term" value="F:ribosome binding"/>
    <property type="evidence" value="ECO:0007669"/>
    <property type="project" value="InterPro"/>
</dbReference>
<evidence type="ECO:0008006" key="4">
    <source>
        <dbReference type="Google" id="ProtNLM"/>
    </source>
</evidence>
<protein>
    <recommendedName>
        <fullName evidence="4">DUF883 domain-containing protein</fullName>
    </recommendedName>
</protein>
<gene>
    <name evidence="2" type="ORF">CH357_13895</name>
</gene>
<keyword evidence="1" id="KW-0472">Membrane</keyword>
<reference evidence="2 3" key="1">
    <citation type="submission" date="2017-07" db="EMBL/GenBank/DDBJ databases">
        <title>Leptospira spp. isolated from tropical soils.</title>
        <authorList>
            <person name="Thibeaux R."/>
            <person name="Iraola G."/>
            <person name="Ferres I."/>
            <person name="Bierque E."/>
            <person name="Girault D."/>
            <person name="Soupe-Gilbert M.-E."/>
            <person name="Picardeau M."/>
            <person name="Goarant C."/>
        </authorList>
    </citation>
    <scope>NUCLEOTIDE SEQUENCE [LARGE SCALE GENOMIC DNA]</scope>
    <source>
        <strain evidence="2 3">MCA1-C-A1</strain>
    </source>
</reference>
<accession>A0A2M9XAP0</accession>
<keyword evidence="1" id="KW-1133">Transmembrane helix</keyword>
<dbReference type="PANTHER" id="PTHR35893">
    <property type="entry name" value="INNER MEMBRANE PROTEIN-RELATED"/>
    <property type="match status" value="1"/>
</dbReference>
<comment type="caution">
    <text evidence="2">The sequence shown here is derived from an EMBL/GenBank/DDBJ whole genome shotgun (WGS) entry which is preliminary data.</text>
</comment>
<keyword evidence="3" id="KW-1185">Reference proteome</keyword>
<dbReference type="RefSeq" id="WP_100707376.1">
    <property type="nucleotide sequence ID" value="NZ_NPDL01000006.1"/>
</dbReference>
<dbReference type="Proteomes" id="UP000232196">
    <property type="component" value="Unassembled WGS sequence"/>
</dbReference>
<dbReference type="EMBL" id="NPDN01000007">
    <property type="protein sequence ID" value="PJZ24679.1"/>
    <property type="molecule type" value="Genomic_DNA"/>
</dbReference>
<keyword evidence="1" id="KW-0812">Transmembrane</keyword>
<feature type="transmembrane region" description="Helical" evidence="1">
    <location>
        <begin position="69"/>
        <end position="89"/>
    </location>
</feature>
<name>A0A2M9XAP0_9LEPT</name>